<dbReference type="Gene3D" id="2.70.180.10">
    <property type="entry name" value="Hypothetical protein YojF"/>
    <property type="match status" value="1"/>
</dbReference>
<proteinExistence type="predicted"/>
<protein>
    <recommendedName>
        <fullName evidence="3">Adhesin</fullName>
    </recommendedName>
</protein>
<dbReference type="SUPFAM" id="SSF89442">
    <property type="entry name" value="Hypothetical protein YojF"/>
    <property type="match status" value="1"/>
</dbReference>
<dbReference type="RefSeq" id="WP_041046928.1">
    <property type="nucleotide sequence ID" value="NZ_JXAK01000009.1"/>
</dbReference>
<sequence length="102" mass="11036">MKPIDKDLLAEKLDAFAGRTSFAHLEVTPGGFARNVVVQIENTHVHGSGPYRVALRLKGNGWIRIEGLTHMTVDEAGRLLIAGHDSDGKLTTGLELSKEAFA</sequence>
<accession>A0ABR5AK61</accession>
<evidence type="ECO:0000313" key="1">
    <source>
        <dbReference type="EMBL" id="KIL41416.1"/>
    </source>
</evidence>
<dbReference type="InterPro" id="IPR036492">
    <property type="entry name" value="YojF_sf"/>
</dbReference>
<keyword evidence="2" id="KW-1185">Reference proteome</keyword>
<dbReference type="Pfam" id="PF08830">
    <property type="entry name" value="DUF1806"/>
    <property type="match status" value="1"/>
</dbReference>
<dbReference type="EMBL" id="JXAK01000009">
    <property type="protein sequence ID" value="KIL41416.1"/>
    <property type="molecule type" value="Genomic_DNA"/>
</dbReference>
<name>A0ABR5AK61_9BACL</name>
<gene>
    <name evidence="1" type="ORF">SD70_07145</name>
</gene>
<reference evidence="1 2" key="1">
    <citation type="submission" date="2014-12" db="EMBL/GenBank/DDBJ databases">
        <title>Draft genome sequence of Paenibacillus kamchatkensis strain B-2647.</title>
        <authorList>
            <person name="Karlyshev A.V."/>
            <person name="Kudryashova E.B."/>
        </authorList>
    </citation>
    <scope>NUCLEOTIDE SEQUENCE [LARGE SCALE GENOMIC DNA]</scope>
    <source>
        <strain evidence="1 2">VKM B-2647</strain>
    </source>
</reference>
<evidence type="ECO:0000313" key="2">
    <source>
        <dbReference type="Proteomes" id="UP000031967"/>
    </source>
</evidence>
<evidence type="ECO:0008006" key="3">
    <source>
        <dbReference type="Google" id="ProtNLM"/>
    </source>
</evidence>
<comment type="caution">
    <text evidence="1">The sequence shown here is derived from an EMBL/GenBank/DDBJ whole genome shotgun (WGS) entry which is preliminary data.</text>
</comment>
<organism evidence="1 2">
    <name type="scientific">Gordoniibacillus kamchatkensis</name>
    <dbReference type="NCBI Taxonomy" id="1590651"/>
    <lineage>
        <taxon>Bacteria</taxon>
        <taxon>Bacillati</taxon>
        <taxon>Bacillota</taxon>
        <taxon>Bacilli</taxon>
        <taxon>Bacillales</taxon>
        <taxon>Paenibacillaceae</taxon>
        <taxon>Gordoniibacillus</taxon>
    </lineage>
</organism>
<dbReference type="Proteomes" id="UP000031967">
    <property type="component" value="Unassembled WGS sequence"/>
</dbReference>
<dbReference type="InterPro" id="IPR014934">
    <property type="entry name" value="DUF1806"/>
</dbReference>